<dbReference type="Gene3D" id="3.30.420.10">
    <property type="entry name" value="Ribonuclease H-like superfamily/Ribonuclease H"/>
    <property type="match status" value="1"/>
</dbReference>
<proteinExistence type="predicted"/>
<sequence>MVTSRYIWPNVKKDCNNWTQACLECQYCEIQPHTRSPLTGFLVPNKHFRSINVDIVRPLPPCKCFRYVLTIVGRFSPCLEATPMPDQTASSVAQALVSDVLDPSVWRFCPNLYLPINNSKANYSDLLERISDFV</sequence>
<dbReference type="Proteomes" id="UP001152798">
    <property type="component" value="Chromosome 5"/>
</dbReference>
<dbReference type="GO" id="GO:0003676">
    <property type="term" value="F:nucleic acid binding"/>
    <property type="evidence" value="ECO:0007669"/>
    <property type="project" value="InterPro"/>
</dbReference>
<reference evidence="1" key="1">
    <citation type="submission" date="2022-01" db="EMBL/GenBank/DDBJ databases">
        <authorList>
            <person name="King R."/>
        </authorList>
    </citation>
    <scope>NUCLEOTIDE SEQUENCE</scope>
</reference>
<accession>A0A9P0HIP0</accession>
<dbReference type="InterPro" id="IPR052160">
    <property type="entry name" value="Gypsy_RT_Integrase-like"/>
</dbReference>
<dbReference type="SUPFAM" id="SSF53098">
    <property type="entry name" value="Ribonuclease H-like"/>
    <property type="match status" value="1"/>
</dbReference>
<dbReference type="InterPro" id="IPR012337">
    <property type="entry name" value="RNaseH-like_sf"/>
</dbReference>
<evidence type="ECO:0000313" key="2">
    <source>
        <dbReference type="Proteomes" id="UP001152798"/>
    </source>
</evidence>
<organism evidence="1 2">
    <name type="scientific">Nezara viridula</name>
    <name type="common">Southern green stink bug</name>
    <name type="synonym">Cimex viridulus</name>
    <dbReference type="NCBI Taxonomy" id="85310"/>
    <lineage>
        <taxon>Eukaryota</taxon>
        <taxon>Metazoa</taxon>
        <taxon>Ecdysozoa</taxon>
        <taxon>Arthropoda</taxon>
        <taxon>Hexapoda</taxon>
        <taxon>Insecta</taxon>
        <taxon>Pterygota</taxon>
        <taxon>Neoptera</taxon>
        <taxon>Paraneoptera</taxon>
        <taxon>Hemiptera</taxon>
        <taxon>Heteroptera</taxon>
        <taxon>Panheteroptera</taxon>
        <taxon>Pentatomomorpha</taxon>
        <taxon>Pentatomoidea</taxon>
        <taxon>Pentatomidae</taxon>
        <taxon>Pentatominae</taxon>
        <taxon>Nezara</taxon>
    </lineage>
</organism>
<dbReference type="EMBL" id="OV725081">
    <property type="protein sequence ID" value="CAH1403260.1"/>
    <property type="molecule type" value="Genomic_DNA"/>
</dbReference>
<evidence type="ECO:0000313" key="1">
    <source>
        <dbReference type="EMBL" id="CAH1403260.1"/>
    </source>
</evidence>
<name>A0A9P0HIP0_NEZVI</name>
<protein>
    <submittedName>
        <fullName evidence="1">Uncharacterized protein</fullName>
    </submittedName>
</protein>
<dbReference type="OrthoDB" id="6627434at2759"/>
<gene>
    <name evidence="1" type="ORF">NEZAVI_LOCUS11892</name>
</gene>
<keyword evidence="2" id="KW-1185">Reference proteome</keyword>
<dbReference type="PANTHER" id="PTHR47266">
    <property type="entry name" value="ENDONUCLEASE-RELATED"/>
    <property type="match status" value="1"/>
</dbReference>
<dbReference type="AlphaFoldDB" id="A0A9P0HIP0"/>
<dbReference type="InterPro" id="IPR036397">
    <property type="entry name" value="RNaseH_sf"/>
</dbReference>